<organism evidence="3 4">
    <name type="scientific">Theileria orientalis</name>
    <dbReference type="NCBI Taxonomy" id="68886"/>
    <lineage>
        <taxon>Eukaryota</taxon>
        <taxon>Sar</taxon>
        <taxon>Alveolata</taxon>
        <taxon>Apicomplexa</taxon>
        <taxon>Aconoidasida</taxon>
        <taxon>Piroplasmida</taxon>
        <taxon>Theileriidae</taxon>
        <taxon>Theileria</taxon>
    </lineage>
</organism>
<dbReference type="InterPro" id="IPR013766">
    <property type="entry name" value="Thioredoxin_domain"/>
</dbReference>
<feature type="chain" id="PRO_5037399959" description="Thioredoxin domain-containing protein" evidence="1">
    <location>
        <begin position="23"/>
        <end position="255"/>
    </location>
</feature>
<dbReference type="GO" id="GO:0015035">
    <property type="term" value="F:protein-disulfide reductase activity"/>
    <property type="evidence" value="ECO:0007669"/>
    <property type="project" value="TreeGrafter"/>
</dbReference>
<evidence type="ECO:0000313" key="4">
    <source>
        <dbReference type="Proteomes" id="UP000244811"/>
    </source>
</evidence>
<dbReference type="GO" id="GO:0005737">
    <property type="term" value="C:cytoplasm"/>
    <property type="evidence" value="ECO:0007669"/>
    <property type="project" value="TreeGrafter"/>
</dbReference>
<dbReference type="AlphaFoldDB" id="A0A976SID3"/>
<sequence length="255" mass="29532">MWKNYLNIYFVFYSVLIYKVNAALCRNPEPSRDEFEEPTVIEYFQAFLEIKPHRVDLSRAPGYYSHHRSTEPQKGAASEDDSTLCSNKHMMKYPRNQSFEQNCGYIAGYEVPRSRTLDGLDLSNGSGQFKRWGSDRDYGLPDLNELIEINKSSRGVLLVDFFATWFVPICSFFIRCGPCSVMNQNLEVVRSHYRDDRLTILSIDVDRDERYLNEYEITALPSLLLFVKGDLYKKIVGLVDVKSLIKEIDNSLDSI</sequence>
<evidence type="ECO:0000256" key="1">
    <source>
        <dbReference type="SAM" id="SignalP"/>
    </source>
</evidence>
<proteinExistence type="predicted"/>
<dbReference type="PANTHER" id="PTHR45663:SF11">
    <property type="entry name" value="GEO12009P1"/>
    <property type="match status" value="1"/>
</dbReference>
<dbReference type="SUPFAM" id="SSF52833">
    <property type="entry name" value="Thioredoxin-like"/>
    <property type="match status" value="1"/>
</dbReference>
<dbReference type="PANTHER" id="PTHR45663">
    <property type="entry name" value="GEO12009P1"/>
    <property type="match status" value="1"/>
</dbReference>
<evidence type="ECO:0000313" key="3">
    <source>
        <dbReference type="EMBL" id="UVC49434.1"/>
    </source>
</evidence>
<name>A0A976SID3_THEOR</name>
<dbReference type="CDD" id="cd02947">
    <property type="entry name" value="TRX_family"/>
    <property type="match status" value="1"/>
</dbReference>
<dbReference type="Gene3D" id="3.40.30.10">
    <property type="entry name" value="Glutaredoxin"/>
    <property type="match status" value="1"/>
</dbReference>
<evidence type="ECO:0000259" key="2">
    <source>
        <dbReference type="PROSITE" id="PS51352"/>
    </source>
</evidence>
<dbReference type="Proteomes" id="UP000244811">
    <property type="component" value="Chromosome 1"/>
</dbReference>
<accession>A0A976SID3</accession>
<dbReference type="Pfam" id="PF00085">
    <property type="entry name" value="Thioredoxin"/>
    <property type="match status" value="1"/>
</dbReference>
<gene>
    <name evidence="3" type="ORF">MACK_003269</name>
</gene>
<dbReference type="InterPro" id="IPR036249">
    <property type="entry name" value="Thioredoxin-like_sf"/>
</dbReference>
<protein>
    <recommendedName>
        <fullName evidence="2">Thioredoxin domain-containing protein</fullName>
    </recommendedName>
</protein>
<dbReference type="PROSITE" id="PS51352">
    <property type="entry name" value="THIOREDOXIN_2"/>
    <property type="match status" value="1"/>
</dbReference>
<feature type="domain" description="Thioredoxin" evidence="2">
    <location>
        <begin position="111"/>
        <end position="253"/>
    </location>
</feature>
<keyword evidence="1" id="KW-0732">Signal</keyword>
<reference evidence="3" key="1">
    <citation type="submission" date="2022-07" db="EMBL/GenBank/DDBJ databases">
        <title>Evaluation of T. orientalis genome assembly methods using nanopore sequencing and analysis of variation between genomes.</title>
        <authorList>
            <person name="Yam J."/>
            <person name="Micallef M.L."/>
            <person name="Liu M."/>
            <person name="Djordjevic S.P."/>
            <person name="Bogema D.R."/>
            <person name="Jenkins C."/>
        </authorList>
    </citation>
    <scope>NUCLEOTIDE SEQUENCE</scope>
    <source>
        <strain evidence="3">Goon Nure</strain>
    </source>
</reference>
<dbReference type="EMBL" id="CP056069">
    <property type="protein sequence ID" value="UVC49434.1"/>
    <property type="molecule type" value="Genomic_DNA"/>
</dbReference>
<feature type="signal peptide" evidence="1">
    <location>
        <begin position="1"/>
        <end position="22"/>
    </location>
</feature>